<gene>
    <name evidence="5" type="ORF">INP51_12735</name>
</gene>
<dbReference type="InterPro" id="IPR008920">
    <property type="entry name" value="TF_FadR/GntR_C"/>
</dbReference>
<dbReference type="AlphaFoldDB" id="A0A7M2RHK4"/>
<dbReference type="PANTHER" id="PTHR43537">
    <property type="entry name" value="TRANSCRIPTIONAL REGULATOR, GNTR FAMILY"/>
    <property type="match status" value="1"/>
</dbReference>
<dbReference type="EMBL" id="CP063304">
    <property type="protein sequence ID" value="QOV18852.1"/>
    <property type="molecule type" value="Genomic_DNA"/>
</dbReference>
<proteinExistence type="predicted"/>
<evidence type="ECO:0000256" key="1">
    <source>
        <dbReference type="ARBA" id="ARBA00023015"/>
    </source>
</evidence>
<dbReference type="PANTHER" id="PTHR43537:SF5">
    <property type="entry name" value="UXU OPERON TRANSCRIPTIONAL REGULATOR"/>
    <property type="match status" value="1"/>
</dbReference>
<dbReference type="InterPro" id="IPR013668">
    <property type="entry name" value="RNase_R_HTH_12"/>
</dbReference>
<evidence type="ECO:0000256" key="3">
    <source>
        <dbReference type="ARBA" id="ARBA00023163"/>
    </source>
</evidence>
<dbReference type="GO" id="GO:0003677">
    <property type="term" value="F:DNA binding"/>
    <property type="evidence" value="ECO:0007669"/>
    <property type="project" value="UniProtKB-KW"/>
</dbReference>
<dbReference type="Pfam" id="PF07729">
    <property type="entry name" value="FCD"/>
    <property type="match status" value="1"/>
</dbReference>
<evidence type="ECO:0000259" key="4">
    <source>
        <dbReference type="SMART" id="SM00895"/>
    </source>
</evidence>
<name>A0A7M2RHK4_9FIRM</name>
<dbReference type="Pfam" id="PF08461">
    <property type="entry name" value="WHD_RNase_R"/>
    <property type="match status" value="1"/>
</dbReference>
<organism evidence="5 6">
    <name type="scientific">Blautia liquoris</name>
    <dbReference type="NCBI Taxonomy" id="2779518"/>
    <lineage>
        <taxon>Bacteria</taxon>
        <taxon>Bacillati</taxon>
        <taxon>Bacillota</taxon>
        <taxon>Clostridia</taxon>
        <taxon>Lachnospirales</taxon>
        <taxon>Lachnospiraceae</taxon>
        <taxon>Blautia</taxon>
    </lineage>
</organism>
<keyword evidence="3" id="KW-0804">Transcription</keyword>
<dbReference type="InterPro" id="IPR011711">
    <property type="entry name" value="GntR_C"/>
</dbReference>
<dbReference type="RefSeq" id="WP_193735214.1">
    <property type="nucleotide sequence ID" value="NZ_CP063304.1"/>
</dbReference>
<evidence type="ECO:0000313" key="6">
    <source>
        <dbReference type="Proteomes" id="UP000593601"/>
    </source>
</evidence>
<protein>
    <submittedName>
        <fullName evidence="5">FCD domain-containing protein</fullName>
    </submittedName>
</protein>
<keyword evidence="1" id="KW-0805">Transcription regulation</keyword>
<sequence length="264" mass="30012">MTDIDNTQKRLMQTGLFRTENDAVKFMIARIINDNISPIGAWTLKEKLTRQGLDYGTATVGRYLKELDSQSLTIQQSNQGRILTEHGKHWLSDISNNVARAQIHNKTSKALKIDNYSDLIDLIQARKAIEVTGVSLAVNQATEEDLSRLKQSVINHYRCVAEKQDPTESALNFHLTLAEISHNRFIKAILDMLVFEEESIENNMNQLITRDRGDIYVVEHDDIATAIVERNEKKATSLMTHHMDALLSAVREQIELMSNEDHVS</sequence>
<dbReference type="Gene3D" id="1.20.120.530">
    <property type="entry name" value="GntR ligand-binding domain-like"/>
    <property type="match status" value="1"/>
</dbReference>
<keyword evidence="6" id="KW-1185">Reference proteome</keyword>
<keyword evidence="2" id="KW-0238">DNA-binding</keyword>
<dbReference type="SUPFAM" id="SSF48008">
    <property type="entry name" value="GntR ligand-binding domain-like"/>
    <property type="match status" value="1"/>
</dbReference>
<dbReference type="SMART" id="SM00895">
    <property type="entry name" value="FCD"/>
    <property type="match status" value="1"/>
</dbReference>
<evidence type="ECO:0000313" key="5">
    <source>
        <dbReference type="EMBL" id="QOV18852.1"/>
    </source>
</evidence>
<reference evidence="5 6" key="1">
    <citation type="submission" date="2020-10" db="EMBL/GenBank/DDBJ databases">
        <title>Blautia liquoris sp.nov., isolated from the mud in a fermentation cellar used for the production of Chinese strong-flavoured liquor.</title>
        <authorList>
            <person name="Lu L."/>
        </authorList>
    </citation>
    <scope>NUCLEOTIDE SEQUENCE [LARGE SCALE GENOMIC DNA]</scope>
    <source>
        <strain evidence="5 6">LZLJ-3</strain>
    </source>
</reference>
<dbReference type="KEGG" id="bliq:INP51_12735"/>
<evidence type="ECO:0000256" key="2">
    <source>
        <dbReference type="ARBA" id="ARBA00023125"/>
    </source>
</evidence>
<feature type="domain" description="GntR C-terminal" evidence="4">
    <location>
        <begin position="121"/>
        <end position="245"/>
    </location>
</feature>
<accession>A0A7M2RHK4</accession>
<dbReference type="Proteomes" id="UP000593601">
    <property type="component" value="Chromosome"/>
</dbReference>